<dbReference type="PATRIC" id="fig|742725.3.peg.1593"/>
<feature type="chain" id="PRO_5003477826" description="Thioredoxin domain-containing protein" evidence="1">
    <location>
        <begin position="20"/>
        <end position="173"/>
    </location>
</feature>
<dbReference type="RefSeq" id="WP_009134310.1">
    <property type="nucleotide sequence ID" value="NZ_CP102250.1"/>
</dbReference>
<name>G5HA39_9BACT</name>
<gene>
    <name evidence="2" type="ORF">HMPREF9450_01504</name>
</gene>
<dbReference type="HOGENOM" id="CLU_1552051_0_0_10"/>
<dbReference type="Pfam" id="PF09695">
    <property type="entry name" value="YtfJ_HI0045"/>
    <property type="match status" value="1"/>
</dbReference>
<feature type="signal peptide" evidence="1">
    <location>
        <begin position="1"/>
        <end position="19"/>
    </location>
</feature>
<evidence type="ECO:0000313" key="3">
    <source>
        <dbReference type="Proteomes" id="UP000006008"/>
    </source>
</evidence>
<organism evidence="2 3">
    <name type="scientific">Alistipes indistinctus YIT 12060</name>
    <dbReference type="NCBI Taxonomy" id="742725"/>
    <lineage>
        <taxon>Bacteria</taxon>
        <taxon>Pseudomonadati</taxon>
        <taxon>Bacteroidota</taxon>
        <taxon>Bacteroidia</taxon>
        <taxon>Bacteroidales</taxon>
        <taxon>Rikenellaceae</taxon>
        <taxon>Alistipes</taxon>
    </lineage>
</organism>
<accession>G5HA39</accession>
<comment type="caution">
    <text evidence="2">The sequence shown here is derived from an EMBL/GenBank/DDBJ whole genome shotgun (WGS) entry which is preliminary data.</text>
</comment>
<protein>
    <recommendedName>
        <fullName evidence="4">Thioredoxin domain-containing protein</fullName>
    </recommendedName>
</protein>
<dbReference type="AlphaFoldDB" id="G5HA39"/>
<dbReference type="STRING" id="742725.HMPREF9450_01504"/>
<sequence length="173" mass="19520">MKRSLIFAAALLFGVGAYAKGPNNIEGKTVPHVKIRDLQNQPIDLPYLGKAPLLLFYVDPDHAGQNSDFIAYLEEHQIGGDKIQAYGIVNLKDAPLLPNGVVRSMMRSKQKKTGAAMYTDVDCSLRDAWGMGDVNNLFVIIFVNKDRKVEFFRYGDFTEKDKADFWKVVNKYK</sequence>
<keyword evidence="1" id="KW-0732">Signal</keyword>
<evidence type="ECO:0008006" key="4">
    <source>
        <dbReference type="Google" id="ProtNLM"/>
    </source>
</evidence>
<reference evidence="2 3" key="1">
    <citation type="submission" date="2011-08" db="EMBL/GenBank/DDBJ databases">
        <title>The Genome Sequence of Alistipes indistinctus YIT 12060.</title>
        <authorList>
            <consortium name="The Broad Institute Genome Sequencing Platform"/>
            <person name="Earl A."/>
            <person name="Ward D."/>
            <person name="Feldgarden M."/>
            <person name="Gevers D."/>
            <person name="Morotomi M."/>
            <person name="Young S.K."/>
            <person name="Zeng Q."/>
            <person name="Gargeya S."/>
            <person name="Fitzgerald M."/>
            <person name="Haas B."/>
            <person name="Abouelleil A."/>
            <person name="Alvarado L."/>
            <person name="Arachchi H.M."/>
            <person name="Berlin A."/>
            <person name="Brown A."/>
            <person name="Chapman S.B."/>
            <person name="Chen Z."/>
            <person name="Dunbar C."/>
            <person name="Freedman E."/>
            <person name="Gearin G."/>
            <person name="Gellesch M."/>
            <person name="Goldberg J."/>
            <person name="Griggs A."/>
            <person name="Gujja S."/>
            <person name="Heiman D."/>
            <person name="Howarth C."/>
            <person name="Larson L."/>
            <person name="Lui A."/>
            <person name="MacDonald P.J.P."/>
            <person name="Montmayeur A."/>
            <person name="Murphy C."/>
            <person name="Neiman D."/>
            <person name="Pearson M."/>
            <person name="Priest M."/>
            <person name="Roberts A."/>
            <person name="Saif S."/>
            <person name="Shea T."/>
            <person name="Shenoy N."/>
            <person name="Sisk P."/>
            <person name="Stolte C."/>
            <person name="Sykes S."/>
            <person name="Wortman J."/>
            <person name="Nusbaum C."/>
            <person name="Birren B."/>
        </authorList>
    </citation>
    <scope>NUCLEOTIDE SEQUENCE [LARGE SCALE GENOMIC DNA]</scope>
    <source>
        <strain evidence="2 3">YIT 12060</strain>
    </source>
</reference>
<evidence type="ECO:0000256" key="1">
    <source>
        <dbReference type="SAM" id="SignalP"/>
    </source>
</evidence>
<dbReference type="eggNOG" id="ENOG5034BPZ">
    <property type="taxonomic scope" value="Bacteria"/>
</dbReference>
<dbReference type="InterPro" id="IPR006513">
    <property type="entry name" value="YtfJ_HI0045"/>
</dbReference>
<proteinExistence type="predicted"/>
<dbReference type="GeneID" id="92815462"/>
<dbReference type="EMBL" id="ADLD01000013">
    <property type="protein sequence ID" value="EHB91455.1"/>
    <property type="molecule type" value="Genomic_DNA"/>
</dbReference>
<dbReference type="OrthoDB" id="977927at2"/>
<dbReference type="Proteomes" id="UP000006008">
    <property type="component" value="Unassembled WGS sequence"/>
</dbReference>
<evidence type="ECO:0000313" key="2">
    <source>
        <dbReference type="EMBL" id="EHB91455.1"/>
    </source>
</evidence>
<keyword evidence="3" id="KW-1185">Reference proteome</keyword>